<evidence type="ECO:0000256" key="4">
    <source>
        <dbReference type="ARBA" id="ARBA00022984"/>
    </source>
</evidence>
<name>A0A1F8BHA4_9BACT</name>
<comment type="caution">
    <text evidence="7">The sequence shown here is derived from an EMBL/GenBank/DDBJ whole genome shotgun (WGS) entry which is preliminary data.</text>
</comment>
<dbReference type="EMBL" id="MGHF01000017">
    <property type="protein sequence ID" value="OGM63412.1"/>
    <property type="molecule type" value="Genomic_DNA"/>
</dbReference>
<dbReference type="PROSITE" id="PS51191">
    <property type="entry name" value="FEMABX"/>
    <property type="match status" value="1"/>
</dbReference>
<dbReference type="InterPro" id="IPR050644">
    <property type="entry name" value="PG_Glycine_Bridge_Synth"/>
</dbReference>
<gene>
    <name evidence="7" type="ORF">A2961_03035</name>
</gene>
<dbReference type="GO" id="GO:0008360">
    <property type="term" value="P:regulation of cell shape"/>
    <property type="evidence" value="ECO:0007669"/>
    <property type="project" value="UniProtKB-KW"/>
</dbReference>
<dbReference type="GO" id="GO:0009252">
    <property type="term" value="P:peptidoglycan biosynthetic process"/>
    <property type="evidence" value="ECO:0007669"/>
    <property type="project" value="UniProtKB-KW"/>
</dbReference>
<evidence type="ECO:0000256" key="6">
    <source>
        <dbReference type="ARBA" id="ARBA00023316"/>
    </source>
</evidence>
<dbReference type="PANTHER" id="PTHR36174">
    <property type="entry name" value="LIPID II:GLYCINE GLYCYLTRANSFERASE"/>
    <property type="match status" value="1"/>
</dbReference>
<evidence type="ECO:0000256" key="2">
    <source>
        <dbReference type="ARBA" id="ARBA00022679"/>
    </source>
</evidence>
<sequence>MTDLRQTKEYAKYMKSIGWIVERVGGVNYFIKRLPVIGSFVKIQRPKITDFNQINRVVKKYRAFQIVIEPFDLAQGKPLIKHGFKLTKSPYLPSKTVHIDLTKSEKEVLKEMHYKTRYNIKVALKRGVVVKKSKDIERFVDLWLNAQPSRKFLKLGKSIHAIHNAFGKNSHLLLAYKDNKLLAGILMPETGYVAYYMYAAATPEGKKLFAPTLVTWEVIRLAKKLKCKVFDFEGVYDDRFPLKSWLGFSRFKKSFGGLEVEYPGAYSKFLLPF</sequence>
<comment type="similarity">
    <text evidence="1">Belongs to the FemABX family.</text>
</comment>
<reference evidence="7 8" key="1">
    <citation type="journal article" date="2016" name="Nat. Commun.">
        <title>Thousands of microbial genomes shed light on interconnected biogeochemical processes in an aquifer system.</title>
        <authorList>
            <person name="Anantharaman K."/>
            <person name="Brown C.T."/>
            <person name="Hug L.A."/>
            <person name="Sharon I."/>
            <person name="Castelle C.J."/>
            <person name="Probst A.J."/>
            <person name="Thomas B.C."/>
            <person name="Singh A."/>
            <person name="Wilkins M.J."/>
            <person name="Karaoz U."/>
            <person name="Brodie E.L."/>
            <person name="Williams K.H."/>
            <person name="Hubbard S.S."/>
            <person name="Banfield J.F."/>
        </authorList>
    </citation>
    <scope>NUCLEOTIDE SEQUENCE [LARGE SCALE GENOMIC DNA]</scope>
</reference>
<dbReference type="InterPro" id="IPR016181">
    <property type="entry name" value="Acyl_CoA_acyltransferase"/>
</dbReference>
<evidence type="ECO:0000256" key="1">
    <source>
        <dbReference type="ARBA" id="ARBA00009943"/>
    </source>
</evidence>
<evidence type="ECO:0000313" key="8">
    <source>
        <dbReference type="Proteomes" id="UP000177082"/>
    </source>
</evidence>
<organism evidence="7 8">
    <name type="scientific">Candidatus Woesebacteria bacterium RIFCSPLOWO2_01_FULL_39_21</name>
    <dbReference type="NCBI Taxonomy" id="1802519"/>
    <lineage>
        <taxon>Bacteria</taxon>
        <taxon>Candidatus Woeseibacteriota</taxon>
    </lineage>
</organism>
<dbReference type="Pfam" id="PF02388">
    <property type="entry name" value="FemAB"/>
    <property type="match status" value="1"/>
</dbReference>
<keyword evidence="6" id="KW-0961">Cell wall biogenesis/degradation</keyword>
<keyword evidence="4" id="KW-0573">Peptidoglycan synthesis</keyword>
<dbReference type="AlphaFoldDB" id="A0A1F8BHA4"/>
<dbReference type="Proteomes" id="UP000177082">
    <property type="component" value="Unassembled WGS sequence"/>
</dbReference>
<keyword evidence="2" id="KW-0808">Transferase</keyword>
<proteinExistence type="inferred from homology"/>
<evidence type="ECO:0000256" key="3">
    <source>
        <dbReference type="ARBA" id="ARBA00022960"/>
    </source>
</evidence>
<dbReference type="PANTHER" id="PTHR36174:SF1">
    <property type="entry name" value="LIPID II:GLYCINE GLYCYLTRANSFERASE"/>
    <property type="match status" value="1"/>
</dbReference>
<keyword evidence="5" id="KW-0012">Acyltransferase</keyword>
<dbReference type="GO" id="GO:0071555">
    <property type="term" value="P:cell wall organization"/>
    <property type="evidence" value="ECO:0007669"/>
    <property type="project" value="UniProtKB-KW"/>
</dbReference>
<keyword evidence="3" id="KW-0133">Cell shape</keyword>
<accession>A0A1F8BHA4</accession>
<dbReference type="GO" id="GO:0016755">
    <property type="term" value="F:aminoacyltransferase activity"/>
    <property type="evidence" value="ECO:0007669"/>
    <property type="project" value="InterPro"/>
</dbReference>
<dbReference type="SUPFAM" id="SSF55729">
    <property type="entry name" value="Acyl-CoA N-acyltransferases (Nat)"/>
    <property type="match status" value="1"/>
</dbReference>
<dbReference type="Gene3D" id="3.40.630.30">
    <property type="match status" value="1"/>
</dbReference>
<protein>
    <recommendedName>
        <fullName evidence="9">BioF2-like acetyltransferase domain-containing protein</fullName>
    </recommendedName>
</protein>
<dbReference type="STRING" id="1802519.A2961_03035"/>
<evidence type="ECO:0000313" key="7">
    <source>
        <dbReference type="EMBL" id="OGM63412.1"/>
    </source>
</evidence>
<evidence type="ECO:0000256" key="5">
    <source>
        <dbReference type="ARBA" id="ARBA00023315"/>
    </source>
</evidence>
<evidence type="ECO:0008006" key="9">
    <source>
        <dbReference type="Google" id="ProtNLM"/>
    </source>
</evidence>
<dbReference type="InterPro" id="IPR003447">
    <property type="entry name" value="FEMABX"/>
</dbReference>